<reference evidence="1" key="1">
    <citation type="submission" date="2020-07" db="EMBL/GenBank/DDBJ databases">
        <title>Clinical and genomic characterization of carbapenemase-producing Enterobacterales causing secondary infections during the COVID-19 crisis at a New York City hospital.</title>
        <authorList>
            <person name="Gomez-Simmonds A."/>
            <person name="Annavajhala M.K."/>
            <person name="Uhlemann A.-C."/>
        </authorList>
    </citation>
    <scope>NUCLEOTIDE SEQUENCE</scope>
    <source>
        <strain evidence="1">KP1826</strain>
    </source>
</reference>
<evidence type="ECO:0000313" key="2">
    <source>
        <dbReference type="Proteomes" id="UP000598328"/>
    </source>
</evidence>
<accession>A0A927E0E7</accession>
<dbReference type="AlphaFoldDB" id="A0A927E0E7"/>
<gene>
    <name evidence="1" type="ORF">IE978_11165</name>
</gene>
<name>A0A927E0E7_KLEPN</name>
<evidence type="ECO:0000313" key="1">
    <source>
        <dbReference type="EMBL" id="MBD3722378.1"/>
    </source>
</evidence>
<dbReference type="EMBL" id="JACXSV010000009">
    <property type="protein sequence ID" value="MBD3722378.1"/>
    <property type="molecule type" value="Genomic_DNA"/>
</dbReference>
<proteinExistence type="predicted"/>
<protein>
    <submittedName>
        <fullName evidence="1">Uncharacterized protein</fullName>
    </submittedName>
</protein>
<comment type="caution">
    <text evidence="1">The sequence shown here is derived from an EMBL/GenBank/DDBJ whole genome shotgun (WGS) entry which is preliminary data.</text>
</comment>
<organism evidence="1 2">
    <name type="scientific">Klebsiella pneumoniae</name>
    <dbReference type="NCBI Taxonomy" id="573"/>
    <lineage>
        <taxon>Bacteria</taxon>
        <taxon>Pseudomonadati</taxon>
        <taxon>Pseudomonadota</taxon>
        <taxon>Gammaproteobacteria</taxon>
        <taxon>Enterobacterales</taxon>
        <taxon>Enterobacteriaceae</taxon>
        <taxon>Klebsiella/Raoultella group</taxon>
        <taxon>Klebsiella</taxon>
        <taxon>Klebsiella pneumoniae complex</taxon>
    </lineage>
</organism>
<dbReference type="Proteomes" id="UP000598328">
    <property type="component" value="Unassembled WGS sequence"/>
</dbReference>
<sequence length="85" mass="9731">MLIAVSIPFDVAAAVILRLDKNKKPEEDHLPWQIILFRFCPRIAVATLIQPLLARIKQKPDIAPQEQYQVLPTVAVTIRLNHPER</sequence>